<dbReference type="GO" id="GO:0016301">
    <property type="term" value="F:kinase activity"/>
    <property type="evidence" value="ECO:0007669"/>
    <property type="project" value="UniProtKB-KW"/>
</dbReference>
<dbReference type="InterPro" id="IPR050398">
    <property type="entry name" value="HssS/ArlS-like"/>
</dbReference>
<dbReference type="SUPFAM" id="SSF55874">
    <property type="entry name" value="ATPase domain of HSP90 chaperone/DNA topoisomerase II/histidine kinase"/>
    <property type="match status" value="1"/>
</dbReference>
<dbReference type="PROSITE" id="PS50885">
    <property type="entry name" value="HAMP"/>
    <property type="match status" value="1"/>
</dbReference>
<dbReference type="InterPro" id="IPR003661">
    <property type="entry name" value="HisK_dim/P_dom"/>
</dbReference>
<evidence type="ECO:0000259" key="16">
    <source>
        <dbReference type="PROSITE" id="PS50109"/>
    </source>
</evidence>
<accession>A0ABS7L019</accession>
<protein>
    <recommendedName>
        <fullName evidence="3">histidine kinase</fullName>
        <ecNumber evidence="3">2.7.13.3</ecNumber>
    </recommendedName>
</protein>
<keyword evidence="10" id="KW-0067">ATP-binding</keyword>
<keyword evidence="4" id="KW-1003">Cell membrane</keyword>
<dbReference type="InterPro" id="IPR036890">
    <property type="entry name" value="HATPase_C_sf"/>
</dbReference>
<keyword evidence="9 18" id="KW-0418">Kinase</keyword>
<evidence type="ECO:0000256" key="15">
    <source>
        <dbReference type="SAM" id="Phobius"/>
    </source>
</evidence>
<feature type="transmembrane region" description="Helical" evidence="15">
    <location>
        <begin position="21"/>
        <end position="42"/>
    </location>
</feature>
<sequence length="478" mass="55447">MRKMWIFNKEKRKDKLVVTVFKRYTSFVIILGCICLVSYAYLGIELSKVIDKSSIPVLDIINGKYIDYNIINVDELKKLKGEIEILDLSGNVKKRIGNISVNKDHYTDKELLNIASKKEVGSYQVFLNNIKNKKGEEYITILRLPKEKFTFNVNLLEMPLSVSKPFYKEYGKVFAITVGIALFCIIIYSIWTARKISKPLKEIDDTLVDIINGNYNEPLTINGEEEFQGVKETLNFLINKLKKSEEENKRLEESKNKLMLDLAHDIKTPMTTIKSYSMALYEEMIEDENKRKEYFKTLYKKSERVSELIEELFEFVKLNNDKLIINLEDIDITEELRFIVLEFYEEIENLNIEPIIDIPEGPIFLRLDLKLIRRGISNIIENSIKYNVNATYIKVELIETSDNVEILISDNGVGIPQKIKDTLFDEFVRGDESRGTDGGTGLGLSISKKVIEKHNGKIYFIDEDKGAKFRILLKKQQY</sequence>
<dbReference type="InterPro" id="IPR036097">
    <property type="entry name" value="HisK_dim/P_sf"/>
</dbReference>
<evidence type="ECO:0000313" key="19">
    <source>
        <dbReference type="Proteomes" id="UP001299068"/>
    </source>
</evidence>
<dbReference type="Pfam" id="PF02518">
    <property type="entry name" value="HATPase_c"/>
    <property type="match status" value="1"/>
</dbReference>
<keyword evidence="11 15" id="KW-1133">Transmembrane helix</keyword>
<dbReference type="SUPFAM" id="SSF47384">
    <property type="entry name" value="Homodimeric domain of signal transducing histidine kinase"/>
    <property type="match status" value="1"/>
</dbReference>
<comment type="subcellular location">
    <subcellularLocation>
        <location evidence="2">Cell membrane</location>
        <topology evidence="2">Multi-pass membrane protein</topology>
    </subcellularLocation>
</comment>
<keyword evidence="8" id="KW-0547">Nucleotide-binding</keyword>
<comment type="caution">
    <text evidence="18">The sequence shown here is derived from an EMBL/GenBank/DDBJ whole genome shotgun (WGS) entry which is preliminary data.</text>
</comment>
<dbReference type="Gene3D" id="1.10.287.130">
    <property type="match status" value="1"/>
</dbReference>
<feature type="domain" description="Histidine kinase" evidence="16">
    <location>
        <begin position="261"/>
        <end position="477"/>
    </location>
</feature>
<dbReference type="EMBL" id="JAIKTU010000009">
    <property type="protein sequence ID" value="MBY0756237.1"/>
    <property type="molecule type" value="Genomic_DNA"/>
</dbReference>
<evidence type="ECO:0000256" key="1">
    <source>
        <dbReference type="ARBA" id="ARBA00000085"/>
    </source>
</evidence>
<evidence type="ECO:0000256" key="12">
    <source>
        <dbReference type="ARBA" id="ARBA00023012"/>
    </source>
</evidence>
<evidence type="ECO:0000256" key="8">
    <source>
        <dbReference type="ARBA" id="ARBA00022741"/>
    </source>
</evidence>
<keyword evidence="19" id="KW-1185">Reference proteome</keyword>
<evidence type="ECO:0000256" key="5">
    <source>
        <dbReference type="ARBA" id="ARBA00022553"/>
    </source>
</evidence>
<keyword evidence="6" id="KW-0808">Transferase</keyword>
<feature type="transmembrane region" description="Helical" evidence="15">
    <location>
        <begin position="173"/>
        <end position="191"/>
    </location>
</feature>
<evidence type="ECO:0000256" key="4">
    <source>
        <dbReference type="ARBA" id="ARBA00022475"/>
    </source>
</evidence>
<evidence type="ECO:0000259" key="17">
    <source>
        <dbReference type="PROSITE" id="PS50885"/>
    </source>
</evidence>
<reference evidence="18 19" key="1">
    <citation type="journal article" date="2021" name="Cell Host Microbe">
        <title>in vivo commensal control of Clostridioides difficile virulence.</title>
        <authorList>
            <person name="Girinathan B.P."/>
            <person name="Dibenedetto N."/>
            <person name="Worley J.N."/>
            <person name="Peltier J."/>
            <person name="Arrieta-Ortiz M.L."/>
            <person name="Rupa Christinal Immanuel S."/>
            <person name="Lavin R."/>
            <person name="Delaney M.L."/>
            <person name="Cummins C."/>
            <person name="Hoffmann M."/>
            <person name="Luo Y."/>
            <person name="Gonzalez-Escalona N."/>
            <person name="Allard M."/>
            <person name="Onderdonk A.B."/>
            <person name="Gerber G.K."/>
            <person name="Sonenshein A.L."/>
            <person name="Baliga N."/>
            <person name="Dupuy B."/>
            <person name="Bry L."/>
        </authorList>
    </citation>
    <scope>NUCLEOTIDE SEQUENCE [LARGE SCALE GENOMIC DNA]</scope>
    <source>
        <strain evidence="18 19">DSM 599</strain>
    </source>
</reference>
<keyword evidence="5" id="KW-0597">Phosphoprotein</keyword>
<evidence type="ECO:0000256" key="11">
    <source>
        <dbReference type="ARBA" id="ARBA00022989"/>
    </source>
</evidence>
<dbReference type="SMART" id="SM00388">
    <property type="entry name" value="HisKA"/>
    <property type="match status" value="1"/>
</dbReference>
<evidence type="ECO:0000256" key="2">
    <source>
        <dbReference type="ARBA" id="ARBA00004651"/>
    </source>
</evidence>
<evidence type="ECO:0000256" key="7">
    <source>
        <dbReference type="ARBA" id="ARBA00022692"/>
    </source>
</evidence>
<evidence type="ECO:0000256" key="3">
    <source>
        <dbReference type="ARBA" id="ARBA00012438"/>
    </source>
</evidence>
<keyword evidence="12" id="KW-0902">Two-component regulatory system</keyword>
<dbReference type="PRINTS" id="PR00344">
    <property type="entry name" value="BCTRLSENSOR"/>
</dbReference>
<comment type="catalytic activity">
    <reaction evidence="1">
        <text>ATP + protein L-histidine = ADP + protein N-phospho-L-histidine.</text>
        <dbReference type="EC" id="2.7.13.3"/>
    </reaction>
</comment>
<dbReference type="PANTHER" id="PTHR45528:SF1">
    <property type="entry name" value="SENSOR HISTIDINE KINASE CPXA"/>
    <property type="match status" value="1"/>
</dbReference>
<evidence type="ECO:0000256" key="13">
    <source>
        <dbReference type="ARBA" id="ARBA00023136"/>
    </source>
</evidence>
<dbReference type="PANTHER" id="PTHR45528">
    <property type="entry name" value="SENSOR HISTIDINE KINASE CPXA"/>
    <property type="match status" value="1"/>
</dbReference>
<proteinExistence type="predicted"/>
<dbReference type="InterPro" id="IPR003660">
    <property type="entry name" value="HAMP_dom"/>
</dbReference>
<gene>
    <name evidence="18" type="ORF">K5V21_12350</name>
</gene>
<evidence type="ECO:0000256" key="10">
    <source>
        <dbReference type="ARBA" id="ARBA00022840"/>
    </source>
</evidence>
<dbReference type="CDD" id="cd00082">
    <property type="entry name" value="HisKA"/>
    <property type="match status" value="1"/>
</dbReference>
<dbReference type="InterPro" id="IPR003594">
    <property type="entry name" value="HATPase_dom"/>
</dbReference>
<organism evidence="18 19">
    <name type="scientific">Clostridium sardiniense</name>
    <name type="common">Clostridium absonum</name>
    <dbReference type="NCBI Taxonomy" id="29369"/>
    <lineage>
        <taxon>Bacteria</taxon>
        <taxon>Bacillati</taxon>
        <taxon>Bacillota</taxon>
        <taxon>Clostridia</taxon>
        <taxon>Eubacteriales</taxon>
        <taxon>Clostridiaceae</taxon>
        <taxon>Clostridium</taxon>
    </lineage>
</organism>
<evidence type="ECO:0000256" key="6">
    <source>
        <dbReference type="ARBA" id="ARBA00022679"/>
    </source>
</evidence>
<dbReference type="Gene3D" id="3.30.565.10">
    <property type="entry name" value="Histidine kinase-like ATPase, C-terminal domain"/>
    <property type="match status" value="1"/>
</dbReference>
<dbReference type="SMART" id="SM00387">
    <property type="entry name" value="HATPase_c"/>
    <property type="match status" value="1"/>
</dbReference>
<evidence type="ECO:0000256" key="14">
    <source>
        <dbReference type="SAM" id="Coils"/>
    </source>
</evidence>
<dbReference type="CDD" id="cd00075">
    <property type="entry name" value="HATPase"/>
    <property type="match status" value="1"/>
</dbReference>
<dbReference type="EC" id="2.7.13.3" evidence="3"/>
<dbReference type="Proteomes" id="UP001299068">
    <property type="component" value="Unassembled WGS sequence"/>
</dbReference>
<keyword evidence="13 15" id="KW-0472">Membrane</keyword>
<dbReference type="InterPro" id="IPR005467">
    <property type="entry name" value="His_kinase_dom"/>
</dbReference>
<dbReference type="Gene3D" id="6.10.340.10">
    <property type="match status" value="1"/>
</dbReference>
<dbReference type="Pfam" id="PF00512">
    <property type="entry name" value="HisKA"/>
    <property type="match status" value="1"/>
</dbReference>
<keyword evidence="14" id="KW-0175">Coiled coil</keyword>
<evidence type="ECO:0000313" key="18">
    <source>
        <dbReference type="EMBL" id="MBY0756237.1"/>
    </source>
</evidence>
<feature type="coiled-coil region" evidence="14">
    <location>
        <begin position="227"/>
        <end position="261"/>
    </location>
</feature>
<name>A0ABS7L019_CLOSR</name>
<dbReference type="PROSITE" id="PS50109">
    <property type="entry name" value="HIS_KIN"/>
    <property type="match status" value="1"/>
</dbReference>
<feature type="domain" description="HAMP" evidence="17">
    <location>
        <begin position="194"/>
        <end position="246"/>
    </location>
</feature>
<keyword evidence="7 15" id="KW-0812">Transmembrane</keyword>
<dbReference type="InterPro" id="IPR004358">
    <property type="entry name" value="Sig_transdc_His_kin-like_C"/>
</dbReference>
<evidence type="ECO:0000256" key="9">
    <source>
        <dbReference type="ARBA" id="ARBA00022777"/>
    </source>
</evidence>